<dbReference type="EMBL" id="JADIMJ010000130">
    <property type="protein sequence ID" value="MBO8454764.1"/>
    <property type="molecule type" value="Genomic_DNA"/>
</dbReference>
<dbReference type="Proteomes" id="UP000771749">
    <property type="component" value="Unassembled WGS sequence"/>
</dbReference>
<evidence type="ECO:0000313" key="2">
    <source>
        <dbReference type="Proteomes" id="UP000771749"/>
    </source>
</evidence>
<sequence>MKVEVEERREDRFHSRCASLSRGLMPLVAASILSFMPVSCEELDNDIGKHSQGDGDSLAAVSLSRVASLLAELPIEEEQLAEVYDAVTASSENGYDEEYMMSDLFRLPGAGVGDDRLPAGTKSPVSYQRPMRDLIIGYLESASATKAGGGISSGYGSVLSPEEFVSALENSDIQIYWPFSENWDGQTAPVITFDPMDGSETNVGYEVVLAENGDRLIREVAVNEKMAEERPVWVVNMNDDSGHTSLELLRRQDPDWGSGGGEIIVGMNSPASLPALPSRSGDSAGATGSPLRTLVLKEFTMLRNYDSWFAGASEFFVKMGSVENFTASTEAEIKLYNPSVTDFMIVVKRKNVGVPQPFNAVLVSEWTDQLASCAFMIVEDDGGTRTSWKCTALVRIESKSYGFELEIPINSRDDIVWRGQLSSRYILANDNVTGHFGDVDLKFQIVEYPGV</sequence>
<reference evidence="1" key="1">
    <citation type="submission" date="2020-10" db="EMBL/GenBank/DDBJ databases">
        <authorList>
            <person name="Gilroy R."/>
        </authorList>
    </citation>
    <scope>NUCLEOTIDE SEQUENCE</scope>
    <source>
        <strain evidence="1">F1-3629</strain>
    </source>
</reference>
<accession>A0A940IHA2</accession>
<protein>
    <submittedName>
        <fullName evidence="1">Uncharacterized protein</fullName>
    </submittedName>
</protein>
<name>A0A940IHA2_9BACT</name>
<gene>
    <name evidence="1" type="ORF">IAC07_08605</name>
</gene>
<organism evidence="1 2">
    <name type="scientific">Candidatus Cryptobacteroides gallistercoris</name>
    <dbReference type="NCBI Taxonomy" id="2840765"/>
    <lineage>
        <taxon>Bacteria</taxon>
        <taxon>Pseudomonadati</taxon>
        <taxon>Bacteroidota</taxon>
        <taxon>Bacteroidia</taxon>
        <taxon>Bacteroidales</taxon>
        <taxon>Candidatus Cryptobacteroides</taxon>
    </lineage>
</organism>
<comment type="caution">
    <text evidence="1">The sequence shown here is derived from an EMBL/GenBank/DDBJ whole genome shotgun (WGS) entry which is preliminary data.</text>
</comment>
<proteinExistence type="predicted"/>
<evidence type="ECO:0000313" key="1">
    <source>
        <dbReference type="EMBL" id="MBO8454764.1"/>
    </source>
</evidence>
<dbReference type="AlphaFoldDB" id="A0A940IHA2"/>
<reference evidence="1" key="2">
    <citation type="journal article" date="2021" name="PeerJ">
        <title>Extensive microbial diversity within the chicken gut microbiome revealed by metagenomics and culture.</title>
        <authorList>
            <person name="Gilroy R."/>
            <person name="Ravi A."/>
            <person name="Getino M."/>
            <person name="Pursley I."/>
            <person name="Horton D.L."/>
            <person name="Alikhan N.F."/>
            <person name="Baker D."/>
            <person name="Gharbi K."/>
            <person name="Hall N."/>
            <person name="Watson M."/>
            <person name="Adriaenssens E.M."/>
            <person name="Foster-Nyarko E."/>
            <person name="Jarju S."/>
            <person name="Secka A."/>
            <person name="Antonio M."/>
            <person name="Oren A."/>
            <person name="Chaudhuri R.R."/>
            <person name="La Ragione R."/>
            <person name="Hildebrand F."/>
            <person name="Pallen M.J."/>
        </authorList>
    </citation>
    <scope>NUCLEOTIDE SEQUENCE</scope>
    <source>
        <strain evidence="1">F1-3629</strain>
    </source>
</reference>